<dbReference type="PANTHER" id="PTHR44942:SF4">
    <property type="entry name" value="METHYLTRANSFERASE TYPE 11 DOMAIN-CONTAINING PROTEIN"/>
    <property type="match status" value="1"/>
</dbReference>
<keyword evidence="3 5" id="KW-0808">Transferase</keyword>
<dbReference type="GO" id="GO:0008757">
    <property type="term" value="F:S-adenosylmethionine-dependent methyltransferase activity"/>
    <property type="evidence" value="ECO:0007669"/>
    <property type="project" value="InterPro"/>
</dbReference>
<dbReference type="PANTHER" id="PTHR44942">
    <property type="entry name" value="METHYLTRANSF_11 DOMAIN-CONTAINING PROTEIN"/>
    <property type="match status" value="1"/>
</dbReference>
<organism evidence="5 6">
    <name type="scientific">Azospirillum brasilense</name>
    <dbReference type="NCBI Taxonomy" id="192"/>
    <lineage>
        <taxon>Bacteria</taxon>
        <taxon>Pseudomonadati</taxon>
        <taxon>Pseudomonadota</taxon>
        <taxon>Alphaproteobacteria</taxon>
        <taxon>Rhodospirillales</taxon>
        <taxon>Azospirillaceae</taxon>
        <taxon>Azospirillum</taxon>
    </lineage>
</organism>
<dbReference type="RefSeq" id="WP_145689691.1">
    <property type="nucleotide sequence ID" value="NZ_VITH01000016.1"/>
</dbReference>
<evidence type="ECO:0000256" key="1">
    <source>
        <dbReference type="ARBA" id="ARBA00008361"/>
    </source>
</evidence>
<comment type="caution">
    <text evidence="5">The sequence shown here is derived from an EMBL/GenBank/DDBJ whole genome shotgun (WGS) entry which is preliminary data.</text>
</comment>
<dbReference type="Pfam" id="PF08241">
    <property type="entry name" value="Methyltransf_11"/>
    <property type="match status" value="1"/>
</dbReference>
<dbReference type="EMBL" id="VITH01000016">
    <property type="protein sequence ID" value="TWA77059.1"/>
    <property type="molecule type" value="Genomic_DNA"/>
</dbReference>
<dbReference type="InterPro" id="IPR029063">
    <property type="entry name" value="SAM-dependent_MTases_sf"/>
</dbReference>
<dbReference type="CDD" id="cd02440">
    <property type="entry name" value="AdoMet_MTases"/>
    <property type="match status" value="1"/>
</dbReference>
<dbReference type="InterPro" id="IPR013216">
    <property type="entry name" value="Methyltransf_11"/>
</dbReference>
<evidence type="ECO:0000256" key="3">
    <source>
        <dbReference type="ARBA" id="ARBA00022679"/>
    </source>
</evidence>
<gene>
    <name evidence="5" type="ORF">FBZ83_11651</name>
</gene>
<evidence type="ECO:0000313" key="6">
    <source>
        <dbReference type="Proteomes" id="UP000318529"/>
    </source>
</evidence>
<dbReference type="SUPFAM" id="SSF53335">
    <property type="entry name" value="S-adenosyl-L-methionine-dependent methyltransferases"/>
    <property type="match status" value="1"/>
</dbReference>
<evidence type="ECO:0000259" key="4">
    <source>
        <dbReference type="Pfam" id="PF08241"/>
    </source>
</evidence>
<evidence type="ECO:0000313" key="5">
    <source>
        <dbReference type="EMBL" id="TWA77059.1"/>
    </source>
</evidence>
<reference evidence="5 6" key="1">
    <citation type="submission" date="2019-06" db="EMBL/GenBank/DDBJ databases">
        <title>Genomic Encyclopedia of Type Strains, Phase IV (KMG-V): Genome sequencing to study the core and pangenomes of soil and plant-associated prokaryotes.</title>
        <authorList>
            <person name="Whitman W."/>
        </authorList>
    </citation>
    <scope>NUCLEOTIDE SEQUENCE [LARGE SCALE GENOMIC DNA]</scope>
    <source>
        <strain evidence="5 6">BR 11650</strain>
    </source>
</reference>
<dbReference type="InterPro" id="IPR051052">
    <property type="entry name" value="Diverse_substrate_MTase"/>
</dbReference>
<evidence type="ECO:0000256" key="2">
    <source>
        <dbReference type="ARBA" id="ARBA00022603"/>
    </source>
</evidence>
<keyword evidence="2 5" id="KW-0489">Methyltransferase</keyword>
<comment type="similarity">
    <text evidence="1">Belongs to the methyltransferase superfamily.</text>
</comment>
<name>A0A560BX06_AZOBR</name>
<dbReference type="AlphaFoldDB" id="A0A560BX06"/>
<protein>
    <submittedName>
        <fullName evidence="5">Methyltransferase family protein</fullName>
    </submittedName>
</protein>
<feature type="domain" description="Methyltransferase type 11" evidence="4">
    <location>
        <begin position="48"/>
        <end position="139"/>
    </location>
</feature>
<sequence>MTDATRRHGDYTGLAQDYDRFRPGYALSPLKALLALLDKPVADVDAADVGAGTGIWTRILAGQGLRSLTAVEPNDDMRRVGRDSSAGLSIEWRAGQGEATGLTDGSRDLVTMASSFHWVDYDAGMSEFRRILRPGGRFAALWNPRLIEASPIQVDIENHLSQLCPGMKRVSSGRSGLTDHLTDRLAATPGFSDVVYMEARDVMTRTPEEYLGAWRSVNDVQVQLGPERFEEFLGYAAERIRGCAMIETVYLTRLWTVRRD</sequence>
<accession>A0A560BX06</accession>
<proteinExistence type="inferred from homology"/>
<dbReference type="GO" id="GO:0032259">
    <property type="term" value="P:methylation"/>
    <property type="evidence" value="ECO:0007669"/>
    <property type="project" value="UniProtKB-KW"/>
</dbReference>
<dbReference type="Gene3D" id="3.40.50.150">
    <property type="entry name" value="Vaccinia Virus protein VP39"/>
    <property type="match status" value="1"/>
</dbReference>
<dbReference type="Proteomes" id="UP000318529">
    <property type="component" value="Unassembled WGS sequence"/>
</dbReference>